<feature type="transmembrane region" description="Helical" evidence="1">
    <location>
        <begin position="56"/>
        <end position="78"/>
    </location>
</feature>
<name>A0ABW8T0F0_9CLOT</name>
<feature type="transmembrane region" description="Helical" evidence="1">
    <location>
        <begin position="21"/>
        <end position="44"/>
    </location>
</feature>
<dbReference type="PANTHER" id="PTHR37305:SF1">
    <property type="entry name" value="MEMBRANE PROTEIN"/>
    <property type="match status" value="1"/>
</dbReference>
<dbReference type="Pfam" id="PF12730">
    <property type="entry name" value="ABC2_membrane_4"/>
    <property type="match status" value="1"/>
</dbReference>
<gene>
    <name evidence="2" type="ORF">ACJDUG_01690</name>
</gene>
<comment type="caution">
    <text evidence="2">The sequence shown here is derived from an EMBL/GenBank/DDBJ whole genome shotgun (WGS) entry which is preliminary data.</text>
</comment>
<feature type="transmembrane region" description="Helical" evidence="1">
    <location>
        <begin position="177"/>
        <end position="203"/>
    </location>
</feature>
<reference evidence="2 3" key="1">
    <citation type="submission" date="2024-11" db="EMBL/GenBank/DDBJ databases">
        <authorList>
            <person name="Heng Y.C."/>
            <person name="Lim A.C.H."/>
            <person name="Lee J.K.Y."/>
            <person name="Kittelmann S."/>
        </authorList>
    </citation>
    <scope>NUCLEOTIDE SEQUENCE [LARGE SCALE GENOMIC DNA]</scope>
    <source>
        <strain evidence="2 3">WILCCON 0185</strain>
    </source>
</reference>
<feature type="transmembrane region" description="Helical" evidence="1">
    <location>
        <begin position="223"/>
        <end position="245"/>
    </location>
</feature>
<evidence type="ECO:0000313" key="3">
    <source>
        <dbReference type="Proteomes" id="UP001623591"/>
    </source>
</evidence>
<feature type="transmembrane region" description="Helical" evidence="1">
    <location>
        <begin position="146"/>
        <end position="170"/>
    </location>
</feature>
<dbReference type="Proteomes" id="UP001623591">
    <property type="component" value="Unassembled WGS sequence"/>
</dbReference>
<proteinExistence type="predicted"/>
<keyword evidence="1" id="KW-0472">Membrane</keyword>
<dbReference type="EMBL" id="JBJHZZ010000001">
    <property type="protein sequence ID" value="MFL0245687.1"/>
    <property type="molecule type" value="Genomic_DNA"/>
</dbReference>
<feature type="transmembrane region" description="Helical" evidence="1">
    <location>
        <begin position="110"/>
        <end position="134"/>
    </location>
</feature>
<sequence>MGEFKATLINELERLCKKKKGIVAVILSLICIIAGQVMLVGLRTGFGLRGAGSGEFPILILSVVVNSILPLFTALVAIDSFSGEFSQNTMKISLTRPVTRLKFFTAKLSAIMIFVAINLLVVMVFSILVGFMFNTNSFTLNSISKILISYIVTIMPMLVLALVIITLANIFRSGTSVFFMSILIFIAFKALGIIFSRYSGLLFTSMLDWYNLWLMNSLPLSKIFRDFLLMCSYVIILFTGSYYLFDKKDF</sequence>
<dbReference type="RefSeq" id="WP_406768139.1">
    <property type="nucleotide sequence ID" value="NZ_JBJHZZ010000001.1"/>
</dbReference>
<protein>
    <submittedName>
        <fullName evidence="2">ABC transporter permease</fullName>
    </submittedName>
</protein>
<keyword evidence="3" id="KW-1185">Reference proteome</keyword>
<keyword evidence="1" id="KW-0812">Transmembrane</keyword>
<dbReference type="PANTHER" id="PTHR37305">
    <property type="entry name" value="INTEGRAL MEMBRANE PROTEIN-RELATED"/>
    <property type="match status" value="1"/>
</dbReference>
<accession>A0ABW8T0F0</accession>
<organism evidence="2 3">
    <name type="scientific">Candidatus Clostridium stratigraminis</name>
    <dbReference type="NCBI Taxonomy" id="3381661"/>
    <lineage>
        <taxon>Bacteria</taxon>
        <taxon>Bacillati</taxon>
        <taxon>Bacillota</taxon>
        <taxon>Clostridia</taxon>
        <taxon>Eubacteriales</taxon>
        <taxon>Clostridiaceae</taxon>
        <taxon>Clostridium</taxon>
    </lineage>
</organism>
<keyword evidence="1" id="KW-1133">Transmembrane helix</keyword>
<evidence type="ECO:0000313" key="2">
    <source>
        <dbReference type="EMBL" id="MFL0245687.1"/>
    </source>
</evidence>
<evidence type="ECO:0000256" key="1">
    <source>
        <dbReference type="SAM" id="Phobius"/>
    </source>
</evidence>